<dbReference type="PANTHER" id="PTHR43692:SF1">
    <property type="entry name" value="UDP-N-ACETYLMURAMOYLALANINE--D-GLUTAMATE LIGASE"/>
    <property type="match status" value="1"/>
</dbReference>
<dbReference type="Proteomes" id="UP000277457">
    <property type="component" value="Unassembled WGS sequence"/>
</dbReference>
<dbReference type="PANTHER" id="PTHR43692">
    <property type="entry name" value="UDP-N-ACETYLMURAMOYLALANINE--D-GLUTAMATE LIGASE"/>
    <property type="match status" value="1"/>
</dbReference>
<protein>
    <submittedName>
        <fullName evidence="4">UDP-N-acetylmuramoyl-L-alanine--D-glutamate ligase</fullName>
        <ecNumber evidence="4">6.3.2.9</ecNumber>
    </submittedName>
</protein>
<evidence type="ECO:0000256" key="2">
    <source>
        <dbReference type="ARBA" id="ARBA00022741"/>
    </source>
</evidence>
<dbReference type="GO" id="GO:0008360">
    <property type="term" value="P:regulation of cell shape"/>
    <property type="evidence" value="ECO:0007669"/>
    <property type="project" value="InterPro"/>
</dbReference>
<feature type="non-terminal residue" evidence="4">
    <location>
        <position position="116"/>
    </location>
</feature>
<dbReference type="SUPFAM" id="SSF51984">
    <property type="entry name" value="MurCD N-terminal domain"/>
    <property type="match status" value="1"/>
</dbReference>
<accession>A0A662CYM2</accession>
<gene>
    <name evidence="4" type="primary">murD</name>
    <name evidence="4" type="ORF">DRZ78_03900</name>
</gene>
<reference evidence="4 5" key="1">
    <citation type="submission" date="2018-06" db="EMBL/GenBank/DDBJ databases">
        <title>Extensive metabolic versatility and redundancy in microbially diverse, dynamic hydrothermal sediments.</title>
        <authorList>
            <person name="Dombrowski N."/>
            <person name="Teske A."/>
            <person name="Baker B.J."/>
        </authorList>
    </citation>
    <scope>NUCLEOTIDE SEQUENCE [LARGE SCALE GENOMIC DNA]</scope>
    <source>
        <strain evidence="4">B7_G13</strain>
    </source>
</reference>
<dbReference type="Pfam" id="PF21799">
    <property type="entry name" value="MurD-like_N"/>
    <property type="match status" value="1"/>
</dbReference>
<organism evidence="4 5">
    <name type="scientific">Aerophobetes bacterium</name>
    <dbReference type="NCBI Taxonomy" id="2030807"/>
    <lineage>
        <taxon>Bacteria</taxon>
        <taxon>Candidatus Aerophobota</taxon>
    </lineage>
</organism>
<dbReference type="GO" id="GO:0005737">
    <property type="term" value="C:cytoplasm"/>
    <property type="evidence" value="ECO:0007669"/>
    <property type="project" value="InterPro"/>
</dbReference>
<dbReference type="GO" id="GO:0005524">
    <property type="term" value="F:ATP binding"/>
    <property type="evidence" value="ECO:0007669"/>
    <property type="project" value="UniProtKB-KW"/>
</dbReference>
<dbReference type="Gene3D" id="3.40.50.720">
    <property type="entry name" value="NAD(P)-binding Rossmann-like Domain"/>
    <property type="match status" value="1"/>
</dbReference>
<dbReference type="AlphaFoldDB" id="A0A662CYM2"/>
<keyword evidence="3" id="KW-0067">ATP-binding</keyword>
<proteinExistence type="predicted"/>
<dbReference type="InterPro" id="IPR005762">
    <property type="entry name" value="MurD"/>
</dbReference>
<keyword evidence="1 4" id="KW-0436">Ligase</keyword>
<evidence type="ECO:0000256" key="1">
    <source>
        <dbReference type="ARBA" id="ARBA00022598"/>
    </source>
</evidence>
<dbReference type="GO" id="GO:0008764">
    <property type="term" value="F:UDP-N-acetylmuramoylalanine-D-glutamate ligase activity"/>
    <property type="evidence" value="ECO:0007669"/>
    <property type="project" value="UniProtKB-EC"/>
</dbReference>
<evidence type="ECO:0000313" key="4">
    <source>
        <dbReference type="EMBL" id="RLE06902.1"/>
    </source>
</evidence>
<keyword evidence="2" id="KW-0547">Nucleotide-binding</keyword>
<comment type="caution">
    <text evidence="4">The sequence shown here is derived from an EMBL/GenBank/DDBJ whole genome shotgun (WGS) entry which is preliminary data.</text>
</comment>
<evidence type="ECO:0000256" key="3">
    <source>
        <dbReference type="ARBA" id="ARBA00022840"/>
    </source>
</evidence>
<name>A0A662CYM2_UNCAE</name>
<evidence type="ECO:0000313" key="5">
    <source>
        <dbReference type="Proteomes" id="UP000277457"/>
    </source>
</evidence>
<dbReference type="EMBL" id="QMPY01000138">
    <property type="protein sequence ID" value="RLE06902.1"/>
    <property type="molecule type" value="Genomic_DNA"/>
</dbReference>
<sequence>MMVKDKKVLVLGMGISGLSAAYLLKNKGAKVIIGEKNKDKEMRDKQRRLAKEGIEVILGPHSKRLLQDKDLIVVSPGIPLEIPLLQEARRENIPIIGELELAFRFLHKHTSLIAIT</sequence>
<dbReference type="EC" id="6.3.2.9" evidence="4"/>
<dbReference type="GO" id="GO:0051301">
    <property type="term" value="P:cell division"/>
    <property type="evidence" value="ECO:0007669"/>
    <property type="project" value="InterPro"/>
</dbReference>